<reference evidence="1 2" key="1">
    <citation type="submission" date="2011-03" db="EMBL/GenBank/DDBJ databases">
        <title>The Genome Sequence of Gemella haemolysans M341.</title>
        <authorList>
            <consortium name="The Broad Institute Genome Sequencing Platform"/>
            <consortium name="The Broad Institute Genome Sequencing Center for Infectious Disease"/>
            <person name="Earl A."/>
            <person name="Ward D."/>
            <person name="Feldgarden M."/>
            <person name="Gevers D."/>
            <person name="Sibley C.D."/>
            <person name="Field T.R."/>
            <person name="Grinwis M."/>
            <person name="Eshaghurshan C.S."/>
            <person name="Surette M.G."/>
            <person name="Young S.K."/>
            <person name="Zeng Q."/>
            <person name="Gargeya S."/>
            <person name="Fitzgerald M."/>
            <person name="Haas B."/>
            <person name="Abouelleil A."/>
            <person name="Alvarado L."/>
            <person name="Arachchi H.M."/>
            <person name="Berlin A."/>
            <person name="Brown A."/>
            <person name="Chapman S.B."/>
            <person name="Chen Z."/>
            <person name="Dunbar C."/>
            <person name="Freedman E."/>
            <person name="Gearin G."/>
            <person name="Gellesch M."/>
            <person name="Goldberg J."/>
            <person name="Griggs A."/>
            <person name="Gujja S."/>
            <person name="Heilman E.R."/>
            <person name="Heiman D."/>
            <person name="Howarth C."/>
            <person name="Larson L."/>
            <person name="Lui A."/>
            <person name="MacDonald P.J.P."/>
            <person name="Mehta T."/>
            <person name="Montmayeur A."/>
            <person name="Murphy C."/>
            <person name="Neiman D."/>
            <person name="Pearson M."/>
            <person name="Priest M."/>
            <person name="Roberts A."/>
            <person name="Saif S."/>
            <person name="Shea T."/>
            <person name="Shenoy N."/>
            <person name="Sisk P."/>
            <person name="Stolte C."/>
            <person name="Sykes S."/>
            <person name="White J."/>
            <person name="Yandava C."/>
            <person name="Wortman J."/>
            <person name="Nusbaum C."/>
            <person name="Birren B."/>
        </authorList>
    </citation>
    <scope>NUCLEOTIDE SEQUENCE [LARGE SCALE GENOMIC DNA]</scope>
    <source>
        <strain evidence="1 2">M341</strain>
    </source>
</reference>
<accession>A0AA87ALC5</accession>
<dbReference type="InterPro" id="IPR004119">
    <property type="entry name" value="EcKL"/>
</dbReference>
<dbReference type="EMBL" id="ACRO01000004">
    <property type="protein sequence ID" value="EGF86519.1"/>
    <property type="molecule type" value="Genomic_DNA"/>
</dbReference>
<evidence type="ECO:0000313" key="1">
    <source>
        <dbReference type="EMBL" id="EGF86519.1"/>
    </source>
</evidence>
<organism evidence="1 2">
    <name type="scientific">Gemella haemolysans M341</name>
    <dbReference type="NCBI Taxonomy" id="562981"/>
    <lineage>
        <taxon>Bacteria</taxon>
        <taxon>Bacillati</taxon>
        <taxon>Bacillota</taxon>
        <taxon>Bacilli</taxon>
        <taxon>Bacillales</taxon>
        <taxon>Gemellaceae</taxon>
        <taxon>Gemella</taxon>
    </lineage>
</organism>
<protein>
    <recommendedName>
        <fullName evidence="3">Phosphotransferase enzyme family</fullName>
    </recommendedName>
</protein>
<name>A0AA87ALC5_9BACL</name>
<dbReference type="SUPFAM" id="SSF56112">
    <property type="entry name" value="Protein kinase-like (PK-like)"/>
    <property type="match status" value="1"/>
</dbReference>
<dbReference type="Pfam" id="PF02958">
    <property type="entry name" value="EcKL"/>
    <property type="match status" value="1"/>
</dbReference>
<dbReference type="AlphaFoldDB" id="A0AA87ALC5"/>
<dbReference type="Proteomes" id="UP000004773">
    <property type="component" value="Unassembled WGS sequence"/>
</dbReference>
<evidence type="ECO:0000313" key="2">
    <source>
        <dbReference type="Proteomes" id="UP000004773"/>
    </source>
</evidence>
<evidence type="ECO:0008006" key="3">
    <source>
        <dbReference type="Google" id="ProtNLM"/>
    </source>
</evidence>
<dbReference type="InterPro" id="IPR011009">
    <property type="entry name" value="Kinase-like_dom_sf"/>
</dbReference>
<proteinExistence type="predicted"/>
<dbReference type="Gene3D" id="3.90.1200.10">
    <property type="match status" value="1"/>
</dbReference>
<comment type="caution">
    <text evidence="1">The sequence shown here is derived from an EMBL/GenBank/DDBJ whole genome shotgun (WGS) entry which is preliminary data.</text>
</comment>
<gene>
    <name evidence="1" type="ORF">HMPREF0428_00429</name>
</gene>
<sequence length="285" mass="34574">MIFESLPFYNCFGVIMKRQLEELLDTNLQQINHISENKHFIGFSKRLGQRVFVKIFKDPLKYRPEYKFLRNKSNFLLNFPEYFALVLKYEDFTPLNKESINDEDIIKIAELISDFHRGNWLSIENDKEISLEKVLEKNVYRLADRKEYTKISEFHSKFLKNISKLDEEYEKTLVLIHGDFGLRNIMRKDDNLVLIDFERVKYASYYLDFIKYFYQDLDNDKLKKELFLKHYYEHSNEEVLSEELEYCMIFISALGILNYTKRVKDKEFEELGLKMLEDVENYFFK</sequence>